<reference evidence="1 2" key="1">
    <citation type="submission" date="2019-07" db="EMBL/GenBank/DDBJ databases">
        <title>Whole genome shotgun sequence of Segetibacter aerophilus NBRC 106135.</title>
        <authorList>
            <person name="Hosoyama A."/>
            <person name="Uohara A."/>
            <person name="Ohji S."/>
            <person name="Ichikawa N."/>
        </authorList>
    </citation>
    <scope>NUCLEOTIDE SEQUENCE [LARGE SCALE GENOMIC DNA]</scope>
    <source>
        <strain evidence="1 2">NBRC 106135</strain>
    </source>
</reference>
<dbReference type="OrthoDB" id="799853at2"/>
<comment type="caution">
    <text evidence="1">The sequence shown here is derived from an EMBL/GenBank/DDBJ whole genome shotgun (WGS) entry which is preliminary data.</text>
</comment>
<organism evidence="1 2">
    <name type="scientific">Segetibacter aerophilus</name>
    <dbReference type="NCBI Taxonomy" id="670293"/>
    <lineage>
        <taxon>Bacteria</taxon>
        <taxon>Pseudomonadati</taxon>
        <taxon>Bacteroidota</taxon>
        <taxon>Chitinophagia</taxon>
        <taxon>Chitinophagales</taxon>
        <taxon>Chitinophagaceae</taxon>
        <taxon>Segetibacter</taxon>
    </lineage>
</organism>
<name>A0A512BDZ3_9BACT</name>
<dbReference type="AlphaFoldDB" id="A0A512BDZ3"/>
<evidence type="ECO:0000313" key="2">
    <source>
        <dbReference type="Proteomes" id="UP000321513"/>
    </source>
</evidence>
<evidence type="ECO:0000313" key="1">
    <source>
        <dbReference type="EMBL" id="GEO10183.1"/>
    </source>
</evidence>
<dbReference type="EMBL" id="BJYT01000009">
    <property type="protein sequence ID" value="GEO10183.1"/>
    <property type="molecule type" value="Genomic_DNA"/>
</dbReference>
<protein>
    <submittedName>
        <fullName evidence="1">Uncharacterized protein</fullName>
    </submittedName>
</protein>
<gene>
    <name evidence="1" type="ORF">SAE01_26790</name>
</gene>
<sequence length="175" mass="18945">MSFYQTAIKKFSGKSTVFVTAAAFATLCSAHTVRQGANFSGDWTLNTTKSELGEMAGRVPTKLKVTQSADAITTERTSSFNGEERKTTEKITLDGKESENVVFGTSKKKSIAKWADNGQTLNLNSNIAFERDGQTMEIKGTENWKLSDGGKTLSIESTSVSTRGSFAAKAVYEKS</sequence>
<dbReference type="Proteomes" id="UP000321513">
    <property type="component" value="Unassembled WGS sequence"/>
</dbReference>
<dbReference type="RefSeq" id="WP_147204291.1">
    <property type="nucleotide sequence ID" value="NZ_BJYT01000009.1"/>
</dbReference>
<proteinExistence type="predicted"/>
<accession>A0A512BDZ3</accession>
<keyword evidence="2" id="KW-1185">Reference proteome</keyword>